<evidence type="ECO:0000313" key="2">
    <source>
        <dbReference type="Proteomes" id="UP000002012"/>
    </source>
</evidence>
<sequence length="82" mass="9586">MCDYNGMKDAHYIVKIKPEYVDEIKKKFNTTTLGKALNFDTAHKLLNGNANINLKNFCKLCELMEWDLPEYLEIQIESDQNN</sequence>
<organism evidence="1 2">
    <name type="scientific">Denitrovibrio acetiphilus (strain DSM 12809 / NBRC 114555 / N2460)</name>
    <dbReference type="NCBI Taxonomy" id="522772"/>
    <lineage>
        <taxon>Bacteria</taxon>
        <taxon>Pseudomonadati</taxon>
        <taxon>Deferribacterota</taxon>
        <taxon>Deferribacteres</taxon>
        <taxon>Deferribacterales</taxon>
        <taxon>Geovibrionaceae</taxon>
        <taxon>Denitrovibrio</taxon>
    </lineage>
</organism>
<accession>D4H562</accession>
<dbReference type="KEGG" id="dap:Dacet_2661"/>
<proteinExistence type="predicted"/>
<protein>
    <recommendedName>
        <fullName evidence="3">HTH cro/C1-type domain-containing protein</fullName>
    </recommendedName>
</protein>
<dbReference type="STRING" id="522772.Dacet_2661"/>
<dbReference type="EMBL" id="CP001968">
    <property type="protein sequence ID" value="ADD69418.1"/>
    <property type="molecule type" value="Genomic_DNA"/>
</dbReference>
<evidence type="ECO:0000313" key="1">
    <source>
        <dbReference type="EMBL" id="ADD69418.1"/>
    </source>
</evidence>
<evidence type="ECO:0008006" key="3">
    <source>
        <dbReference type="Google" id="ProtNLM"/>
    </source>
</evidence>
<reference evidence="1 2" key="1">
    <citation type="journal article" date="2010" name="Stand. Genomic Sci.">
        <title>Complete genome sequence of Denitrovibrio acetiphilus type strain (N2460).</title>
        <authorList>
            <person name="Kiss H."/>
            <person name="Lang E."/>
            <person name="Lapidus A."/>
            <person name="Copeland A."/>
            <person name="Nolan M."/>
            <person name="Glavina Del Rio T."/>
            <person name="Chen F."/>
            <person name="Lucas S."/>
            <person name="Tice H."/>
            <person name="Cheng J.F."/>
            <person name="Han C."/>
            <person name="Goodwin L."/>
            <person name="Pitluck S."/>
            <person name="Liolios K."/>
            <person name="Pati A."/>
            <person name="Ivanova N."/>
            <person name="Mavromatis K."/>
            <person name="Chen A."/>
            <person name="Palaniappan K."/>
            <person name="Land M."/>
            <person name="Hauser L."/>
            <person name="Chang Y.J."/>
            <person name="Jeffries C.D."/>
            <person name="Detter J.C."/>
            <person name="Brettin T."/>
            <person name="Spring S."/>
            <person name="Rohde M."/>
            <person name="Goker M."/>
            <person name="Woyke T."/>
            <person name="Bristow J."/>
            <person name="Eisen J.A."/>
            <person name="Markowitz V."/>
            <person name="Hugenholtz P."/>
            <person name="Kyrpides N.C."/>
            <person name="Klenk H.P."/>
        </authorList>
    </citation>
    <scope>NUCLEOTIDE SEQUENCE [LARGE SCALE GENOMIC DNA]</scope>
    <source>
        <strain evidence="2">DSM 12809 / NBRC 114555 / N2460</strain>
    </source>
</reference>
<gene>
    <name evidence="1" type="ordered locus">Dacet_2661</name>
</gene>
<keyword evidence="2" id="KW-1185">Reference proteome</keyword>
<dbReference type="InParanoid" id="D4H562"/>
<name>D4H562_DENA2</name>
<dbReference type="AlphaFoldDB" id="D4H562"/>
<dbReference type="PaxDb" id="522772-Dacet_2661"/>
<dbReference type="HOGENOM" id="CLU_194394_0_0_0"/>
<dbReference type="Proteomes" id="UP000002012">
    <property type="component" value="Chromosome"/>
</dbReference>
<dbReference type="eggNOG" id="ENOG50302ZE">
    <property type="taxonomic scope" value="Bacteria"/>
</dbReference>